<accession>A0A182TIQ8</accession>
<dbReference type="STRING" id="34690.A0A182TIQ8"/>
<dbReference type="AlphaFoldDB" id="A0A182TIQ8"/>
<keyword evidence="2" id="KW-1185">Reference proteome</keyword>
<reference evidence="1" key="2">
    <citation type="submission" date="2020-05" db="UniProtKB">
        <authorList>
            <consortium name="EnsemblMetazoa"/>
        </authorList>
    </citation>
    <scope>IDENTIFICATION</scope>
    <source>
        <strain evidence="1">CM1001059</strain>
    </source>
</reference>
<evidence type="ECO:0000313" key="1">
    <source>
        <dbReference type="EnsemblMetazoa" id="AMEC003033-PA"/>
    </source>
</evidence>
<protein>
    <submittedName>
        <fullName evidence="1">Uncharacterized protein</fullName>
    </submittedName>
</protein>
<proteinExistence type="predicted"/>
<evidence type="ECO:0000313" key="2">
    <source>
        <dbReference type="Proteomes" id="UP000075902"/>
    </source>
</evidence>
<reference evidence="2" key="1">
    <citation type="submission" date="2014-01" db="EMBL/GenBank/DDBJ databases">
        <title>The Genome Sequence of Anopheles melas CM1001059_A (V2).</title>
        <authorList>
            <consortium name="The Broad Institute Genomics Platform"/>
            <person name="Neafsey D.E."/>
            <person name="Besansky N."/>
            <person name="Howell P."/>
            <person name="Walton C."/>
            <person name="Young S.K."/>
            <person name="Zeng Q."/>
            <person name="Gargeya S."/>
            <person name="Fitzgerald M."/>
            <person name="Haas B."/>
            <person name="Abouelleil A."/>
            <person name="Allen A.W."/>
            <person name="Alvarado L."/>
            <person name="Arachchi H.M."/>
            <person name="Berlin A.M."/>
            <person name="Chapman S.B."/>
            <person name="Gainer-Dewar J."/>
            <person name="Goldberg J."/>
            <person name="Griggs A."/>
            <person name="Gujja S."/>
            <person name="Hansen M."/>
            <person name="Howarth C."/>
            <person name="Imamovic A."/>
            <person name="Ireland A."/>
            <person name="Larimer J."/>
            <person name="McCowan C."/>
            <person name="Murphy C."/>
            <person name="Pearson M."/>
            <person name="Poon T.W."/>
            <person name="Priest M."/>
            <person name="Roberts A."/>
            <person name="Saif S."/>
            <person name="Shea T."/>
            <person name="Sisk P."/>
            <person name="Sykes S."/>
            <person name="Wortman J."/>
            <person name="Nusbaum C."/>
            <person name="Birren B."/>
        </authorList>
    </citation>
    <scope>NUCLEOTIDE SEQUENCE [LARGE SCALE GENOMIC DNA]</scope>
    <source>
        <strain evidence="2">CM1001059</strain>
    </source>
</reference>
<sequence length="101" mass="11617">MSSEKKLGYKTPHSPFLSKVTFHWIVPLLWRGYREPLELEDLGNLHEKDTSRYHYDQFLFIYQSYKVSLSQSGRLCSLVGRNGRIPAIGTEGKGTIVSSLR</sequence>
<dbReference type="Proteomes" id="UP000075902">
    <property type="component" value="Unassembled WGS sequence"/>
</dbReference>
<dbReference type="EnsemblMetazoa" id="AMEC003033-RA">
    <property type="protein sequence ID" value="AMEC003033-PA"/>
    <property type="gene ID" value="AMEC003033"/>
</dbReference>
<name>A0A182TIQ8_9DIPT</name>
<dbReference type="VEuPathDB" id="VectorBase:AMEC003033"/>
<organism evidence="1 2">
    <name type="scientific">Anopheles melas</name>
    <dbReference type="NCBI Taxonomy" id="34690"/>
    <lineage>
        <taxon>Eukaryota</taxon>
        <taxon>Metazoa</taxon>
        <taxon>Ecdysozoa</taxon>
        <taxon>Arthropoda</taxon>
        <taxon>Hexapoda</taxon>
        <taxon>Insecta</taxon>
        <taxon>Pterygota</taxon>
        <taxon>Neoptera</taxon>
        <taxon>Endopterygota</taxon>
        <taxon>Diptera</taxon>
        <taxon>Nematocera</taxon>
        <taxon>Culicoidea</taxon>
        <taxon>Culicidae</taxon>
        <taxon>Anophelinae</taxon>
        <taxon>Anopheles</taxon>
    </lineage>
</organism>